<gene>
    <name evidence="2" type="ORF">F4694_005269</name>
</gene>
<organism evidence="2 3">
    <name type="scientific">Neobacillus niacini</name>
    <dbReference type="NCBI Taxonomy" id="86668"/>
    <lineage>
        <taxon>Bacteria</taxon>
        <taxon>Bacillati</taxon>
        <taxon>Bacillota</taxon>
        <taxon>Bacilli</taxon>
        <taxon>Bacillales</taxon>
        <taxon>Bacillaceae</taxon>
        <taxon>Neobacillus</taxon>
    </lineage>
</organism>
<proteinExistence type="predicted"/>
<name>A0A852TJR7_9BACI</name>
<reference evidence="3" key="1">
    <citation type="submission" date="2020-07" db="EMBL/GenBank/DDBJ databases">
        <authorList>
            <person name="Partida-Martinez L."/>
            <person name="Huntemann M."/>
            <person name="Clum A."/>
            <person name="Wang J."/>
            <person name="Palaniappan K."/>
            <person name="Ritter S."/>
            <person name="Chen I.-M."/>
            <person name="Stamatis D."/>
            <person name="Reddy T."/>
            <person name="O'Malley R."/>
            <person name="Daum C."/>
            <person name="Shapiro N."/>
            <person name="Ivanova N."/>
            <person name="Kyrpides N."/>
            <person name="Woyke T."/>
        </authorList>
    </citation>
    <scope>NUCLEOTIDE SEQUENCE [LARGE SCALE GENOMIC DNA]</scope>
    <source>
        <strain evidence="3">AT2.8</strain>
    </source>
</reference>
<evidence type="ECO:0000313" key="2">
    <source>
        <dbReference type="EMBL" id="NYE08425.1"/>
    </source>
</evidence>
<evidence type="ECO:0000259" key="1">
    <source>
        <dbReference type="Pfam" id="PF24722"/>
    </source>
</evidence>
<reference evidence="3" key="2">
    <citation type="submission" date="2020-08" db="EMBL/GenBank/DDBJ databases">
        <title>The Agave Microbiome: Exploring the role of microbial communities in plant adaptations to desert environments.</title>
        <authorList>
            <person name="Partida-Martinez L.P."/>
        </authorList>
    </citation>
    <scope>NUCLEOTIDE SEQUENCE [LARGE SCALE GENOMIC DNA]</scope>
    <source>
        <strain evidence="3">AT2.8</strain>
    </source>
</reference>
<feature type="domain" description="DUF7674" evidence="1">
    <location>
        <begin position="8"/>
        <end position="117"/>
    </location>
</feature>
<comment type="caution">
    <text evidence="2">The sequence shown here is derived from an EMBL/GenBank/DDBJ whole genome shotgun (WGS) entry which is preliminary data.</text>
</comment>
<accession>A0A852TJR7</accession>
<dbReference type="InterPro" id="IPR056091">
    <property type="entry name" value="DUF7674"/>
</dbReference>
<protein>
    <recommendedName>
        <fullName evidence="1">DUF7674 domain-containing protein</fullName>
    </recommendedName>
</protein>
<evidence type="ECO:0000313" key="3">
    <source>
        <dbReference type="Proteomes" id="UP000548423"/>
    </source>
</evidence>
<dbReference type="Proteomes" id="UP000548423">
    <property type="component" value="Unassembled WGS sequence"/>
</dbReference>
<dbReference type="AlphaFoldDB" id="A0A852TJR7"/>
<sequence length="119" mass="14096">MIFKDLAKHFTENFEEYKPVLQEHIDFNGEVLNHVFFGECNDYFVELIGKEKDLHKIKELFDFLERMATQGDDDVKELLSVTILARFGDSKKLLQTAYKYMGAETRKASDEIEKFWGRY</sequence>
<dbReference type="EMBL" id="JACCBX010000013">
    <property type="protein sequence ID" value="NYE08425.1"/>
    <property type="molecule type" value="Genomic_DNA"/>
</dbReference>
<dbReference type="Pfam" id="PF24722">
    <property type="entry name" value="DUF7674"/>
    <property type="match status" value="1"/>
</dbReference>